<comment type="caution">
    <text evidence="11">The sequence shown here is derived from an EMBL/GenBank/DDBJ whole genome shotgun (WGS) entry which is preliminary data.</text>
</comment>
<dbReference type="Pfam" id="PF01008">
    <property type="entry name" value="IF-2B"/>
    <property type="match status" value="1"/>
</dbReference>
<evidence type="ECO:0000256" key="4">
    <source>
        <dbReference type="ARBA" id="ARBA00022540"/>
    </source>
</evidence>
<evidence type="ECO:0000256" key="1">
    <source>
        <dbReference type="ARBA" id="ARBA00004514"/>
    </source>
</evidence>
<evidence type="ECO:0000256" key="3">
    <source>
        <dbReference type="ARBA" id="ARBA00022490"/>
    </source>
</evidence>
<organism evidence="11 12">
    <name type="scientific">Cymbomonas tetramitiformis</name>
    <dbReference type="NCBI Taxonomy" id="36881"/>
    <lineage>
        <taxon>Eukaryota</taxon>
        <taxon>Viridiplantae</taxon>
        <taxon>Chlorophyta</taxon>
        <taxon>Pyramimonadophyceae</taxon>
        <taxon>Pyramimonadales</taxon>
        <taxon>Pyramimonadaceae</taxon>
        <taxon>Cymbomonas</taxon>
    </lineage>
</organism>
<gene>
    <name evidence="11" type="ORF">CYMTET_15268</name>
</gene>
<evidence type="ECO:0000256" key="2">
    <source>
        <dbReference type="ARBA" id="ARBA00007251"/>
    </source>
</evidence>
<keyword evidence="3" id="KW-0963">Cytoplasm</keyword>
<evidence type="ECO:0000313" key="12">
    <source>
        <dbReference type="Proteomes" id="UP001190700"/>
    </source>
</evidence>
<comment type="subunit">
    <text evidence="8">Component of the translation initiation factor 2B (eIF2B) complex which is a heterodecamer of two sets of five different subunits: alpha, beta, gamma, delta and epsilon. Subunits alpha, beta and delta comprise a regulatory subcomplex and subunits epsilon and gamma comprise a catalytic subcomplex. Within the complex, the hexameric regulatory complex resides at the center, with the two heterodimeric catalytic subcomplexes bound on opposite sides.</text>
</comment>
<evidence type="ECO:0000256" key="8">
    <source>
        <dbReference type="ARBA" id="ARBA00046432"/>
    </source>
</evidence>
<dbReference type="GO" id="GO:0005851">
    <property type="term" value="C:eukaryotic translation initiation factor 2B complex"/>
    <property type="evidence" value="ECO:0007669"/>
    <property type="project" value="TreeGrafter"/>
</dbReference>
<dbReference type="InterPro" id="IPR000649">
    <property type="entry name" value="IF-2B-related"/>
</dbReference>
<evidence type="ECO:0000256" key="7">
    <source>
        <dbReference type="ARBA" id="ARBA00044236"/>
    </source>
</evidence>
<dbReference type="Gene3D" id="1.20.120.1070">
    <property type="entry name" value="Translation initiation factor eIF-2B, N-terminal domain"/>
    <property type="match status" value="1"/>
</dbReference>
<dbReference type="Gene3D" id="3.40.50.10470">
    <property type="entry name" value="Translation initiation factor eif-2b, domain 2"/>
    <property type="match status" value="1"/>
</dbReference>
<dbReference type="GO" id="GO:0003743">
    <property type="term" value="F:translation initiation factor activity"/>
    <property type="evidence" value="ECO:0007669"/>
    <property type="project" value="UniProtKB-KW"/>
</dbReference>
<dbReference type="InterPro" id="IPR051501">
    <property type="entry name" value="eIF2B_alpha/beta/delta"/>
</dbReference>
<dbReference type="AlphaFoldDB" id="A0AAE0GEX8"/>
<evidence type="ECO:0000256" key="9">
    <source>
        <dbReference type="RuleBase" id="RU003814"/>
    </source>
</evidence>
<protein>
    <recommendedName>
        <fullName evidence="6">Translation initiation factor eIF2B subunit alpha</fullName>
    </recommendedName>
    <alternativeName>
        <fullName evidence="7">eIF2B GDP-GTP exchange factor subunit alpha</fullName>
    </alternativeName>
</protein>
<evidence type="ECO:0000256" key="6">
    <source>
        <dbReference type="ARBA" id="ARBA00044208"/>
    </source>
</evidence>
<accession>A0AAE0GEX8</accession>
<comment type="similarity">
    <text evidence="2 9">Belongs to the eIF-2B alpha/beta/delta subunits family.</text>
</comment>
<reference evidence="11 12" key="1">
    <citation type="journal article" date="2015" name="Genome Biol. Evol.">
        <title>Comparative Genomics of a Bacterivorous Green Alga Reveals Evolutionary Causalities and Consequences of Phago-Mixotrophic Mode of Nutrition.</title>
        <authorList>
            <person name="Burns J.A."/>
            <person name="Paasch A."/>
            <person name="Narechania A."/>
            <person name="Kim E."/>
        </authorList>
    </citation>
    <scope>NUCLEOTIDE SEQUENCE [LARGE SCALE GENOMIC DNA]</scope>
    <source>
        <strain evidence="11 12">PLY_AMNH</strain>
    </source>
</reference>
<dbReference type="SUPFAM" id="SSF100950">
    <property type="entry name" value="NagB/RpiA/CoA transferase-like"/>
    <property type="match status" value="1"/>
</dbReference>
<dbReference type="InterPro" id="IPR042528">
    <property type="entry name" value="elF-2B_alpha_N"/>
</dbReference>
<dbReference type="Proteomes" id="UP001190700">
    <property type="component" value="Unassembled WGS sequence"/>
</dbReference>
<dbReference type="PANTHER" id="PTHR45860">
    <property type="entry name" value="TRANSLATION INITIATION FACTOR EIF-2B SUBUNIT ALPHA"/>
    <property type="match status" value="1"/>
</dbReference>
<dbReference type="PANTHER" id="PTHR45860:SF1">
    <property type="entry name" value="TRANSLATION INITIATION FACTOR EIF-2B SUBUNIT ALPHA"/>
    <property type="match status" value="1"/>
</dbReference>
<evidence type="ECO:0000313" key="11">
    <source>
        <dbReference type="EMBL" id="KAK3276683.1"/>
    </source>
</evidence>
<proteinExistence type="inferred from homology"/>
<name>A0AAE0GEX8_9CHLO</name>
<keyword evidence="5" id="KW-0648">Protein biosynthesis</keyword>
<keyword evidence="4" id="KW-0396">Initiation factor</keyword>
<evidence type="ECO:0000256" key="10">
    <source>
        <dbReference type="SAM" id="MobiDB-lite"/>
    </source>
</evidence>
<comment type="subcellular location">
    <subcellularLocation>
        <location evidence="1">Cytoplasm</location>
        <location evidence="1">Cytosol</location>
    </subcellularLocation>
</comment>
<dbReference type="GO" id="GO:0005829">
    <property type="term" value="C:cytosol"/>
    <property type="evidence" value="ECO:0007669"/>
    <property type="project" value="UniProtKB-SubCell"/>
</dbReference>
<feature type="region of interest" description="Disordered" evidence="10">
    <location>
        <begin position="38"/>
        <end position="61"/>
    </location>
</feature>
<dbReference type="InterPro" id="IPR042529">
    <property type="entry name" value="IF_2B-like_C"/>
</dbReference>
<dbReference type="EMBL" id="LGRX02006434">
    <property type="protein sequence ID" value="KAK3276683.1"/>
    <property type="molecule type" value="Genomic_DNA"/>
</dbReference>
<evidence type="ECO:0000256" key="5">
    <source>
        <dbReference type="ARBA" id="ARBA00022917"/>
    </source>
</evidence>
<keyword evidence="12" id="KW-1185">Reference proteome</keyword>
<dbReference type="GO" id="GO:0005085">
    <property type="term" value="F:guanyl-nucleotide exchange factor activity"/>
    <property type="evidence" value="ECO:0007669"/>
    <property type="project" value="TreeGrafter"/>
</dbReference>
<sequence length="401" mass="43332">MIRQSISGLLANPENEDRTAGEQCIIPEDSSQLFVGTFSADNSPPSVEDMDEAMSRDSSSGFRNVSFAPAPSQLAPGHVAAESLATEGRISGEDVVTGAVVREFHAGLNSDGDMAISVAVIKALTFVIKNSKAYTIMELEKELKAATDALRACLESHQTSISLSAGCELFMRYVTKALTMENSDLDESKRRLTERGDKFAETSHQAKTKIAELGQRYVRDGGVILLHGFSRVALGILKQAATQGKNFSVMVTEGRPDNSGQKLATLLRELGLPVTLVIDSAAAYVMDRVDMVLVGAEGVVENGGIINKIGTYQLAMVAKALGTPFYCAAESYKFARLYPLNQRDLPKDARVYDLNLSLPQETAVETPSRDYTPPQLITLLFTDLGILTPSAVSDELIQLFL</sequence>
<feature type="region of interest" description="Disordered" evidence="10">
    <location>
        <begin position="1"/>
        <end position="20"/>
    </location>
</feature>
<dbReference type="InterPro" id="IPR037171">
    <property type="entry name" value="NagB/RpiA_transferase-like"/>
</dbReference>